<dbReference type="SUPFAM" id="SSF49899">
    <property type="entry name" value="Concanavalin A-like lectins/glucanases"/>
    <property type="match status" value="1"/>
</dbReference>
<dbReference type="OrthoDB" id="2306834at2"/>
<dbReference type="Proteomes" id="UP000036106">
    <property type="component" value="Chromosome"/>
</dbReference>
<accession>A0A0H4QNG7</accession>
<gene>
    <name evidence="2" type="ORF">ABM34_12675</name>
</gene>
<organism evidence="2 3">
    <name type="scientific">Companilactobacillus ginsenosidimutans</name>
    <dbReference type="NCBI Taxonomy" id="1007676"/>
    <lineage>
        <taxon>Bacteria</taxon>
        <taxon>Bacillati</taxon>
        <taxon>Bacillota</taxon>
        <taxon>Bacilli</taxon>
        <taxon>Lactobacillales</taxon>
        <taxon>Lactobacillaceae</taxon>
        <taxon>Companilactobacillus</taxon>
    </lineage>
</organism>
<dbReference type="EMBL" id="CP012034">
    <property type="protein sequence ID" value="AKP68308.1"/>
    <property type="molecule type" value="Genomic_DNA"/>
</dbReference>
<evidence type="ECO:0000313" key="2">
    <source>
        <dbReference type="EMBL" id="AKP68308.1"/>
    </source>
</evidence>
<dbReference type="InterPro" id="IPR013320">
    <property type="entry name" value="ConA-like_dom_sf"/>
</dbReference>
<sequence>MKIFNKVKSTTLSMTCFILLMLVLTNLSSTGRTSADNNSSNQNPTVFPYISSLSGLTRSTPSEADFNHALKTAPSGLAVDTLFTDNNYFENSQGTSIQGFDNSAELLKSTSLRTNNTSIARVTDAPKEIGAIWSNIDAGNYIDVNRNQVLSMWVYLGGYGITSGSVGDGMALVFQNDERENHAISSYSKMIGDKKTDVVGTGESLGVWGDDVNHFDKSIDSDSIAKTAIQKSFAVEFDTFGNHASQPNEISEDGNGSNFDNEYHNQHISMNYPDNASTYHEDYVGTKKVFVMDHPKDVTKDFSWSYLPHSLTNGKWHHVTITWLNADHDDKAKLIYEFNDKKNSNYVDYNPDPYVSGSTNIDISHFDMDGSNKLRWGFTSSTGDNSENNLAIFESIPPYVTGDVESNIYNQTKKKSINKNDAVDAGDDLKFNYSLIYEDGIKDWINNVAYIDLPKQVEYQSAKIIYANGHTESPEVTYDKDKSQLKLDIKEPLSLENNKATVEINSVASPVGKPTTVGNSVVKFKSTYLILDTETPQFIINPHEVGEGTVKFGNVNPTSSFQNINSVTKYGDLISRKNDWLIEVVDDRKNKQNINPWRVEASAVNNKPNTNSGLNIVYKDSDGNVKDLENTYPSTNIPIAKENQLGILTNIVDSWKKNSGVLLRSNASTIPGSYSWQITWTLKDSI</sequence>
<evidence type="ECO:0008006" key="4">
    <source>
        <dbReference type="Google" id="ProtNLM"/>
    </source>
</evidence>
<keyword evidence="3" id="KW-1185">Reference proteome</keyword>
<evidence type="ECO:0000256" key="1">
    <source>
        <dbReference type="SAM" id="SignalP"/>
    </source>
</evidence>
<dbReference type="Gene3D" id="2.60.120.200">
    <property type="match status" value="1"/>
</dbReference>
<dbReference type="STRING" id="1007676.ABM34_12675"/>
<dbReference type="RefSeq" id="WP_048706243.1">
    <property type="nucleotide sequence ID" value="NZ_CP012034.1"/>
</dbReference>
<reference evidence="3" key="1">
    <citation type="submission" date="2015-07" db="EMBL/GenBank/DDBJ databases">
        <title>Lactobacillus ginsenosidimutans/EMML 3141/ whole genome sequencing.</title>
        <authorList>
            <person name="Kim M.K."/>
            <person name="Im W.-T."/>
            <person name="Srinivasan S."/>
            <person name="Lee J.-J."/>
        </authorList>
    </citation>
    <scope>NUCLEOTIDE SEQUENCE [LARGE SCALE GENOMIC DNA]</scope>
    <source>
        <strain evidence="3">EMML 3041</strain>
    </source>
</reference>
<evidence type="ECO:0000313" key="3">
    <source>
        <dbReference type="Proteomes" id="UP000036106"/>
    </source>
</evidence>
<feature type="chain" id="PRO_5005208548" description="Cell surface protein" evidence="1">
    <location>
        <begin position="36"/>
        <end position="686"/>
    </location>
</feature>
<dbReference type="PATRIC" id="fig|1007676.4.peg.2566"/>
<proteinExistence type="predicted"/>
<dbReference type="KEGG" id="lgn:ABM34_12675"/>
<feature type="signal peptide" evidence="1">
    <location>
        <begin position="1"/>
        <end position="35"/>
    </location>
</feature>
<protein>
    <recommendedName>
        <fullName evidence="4">Cell surface protein</fullName>
    </recommendedName>
</protein>
<keyword evidence="1" id="KW-0732">Signal</keyword>
<name>A0A0H4QNG7_9LACO</name>
<dbReference type="AlphaFoldDB" id="A0A0H4QNG7"/>